<name>A0AAD3CXJ4_9STRA</name>
<gene>
    <name evidence="7" type="ORF">CTEN210_09291</name>
</gene>
<comment type="subcellular location">
    <subcellularLocation>
        <location evidence="1">Membrane</location>
        <topology evidence="1">Multi-pass membrane protein</topology>
    </subcellularLocation>
</comment>
<dbReference type="InterPro" id="IPR011547">
    <property type="entry name" value="SLC26A/SulP_dom"/>
</dbReference>
<dbReference type="EMBL" id="BLLK01000046">
    <property type="protein sequence ID" value="GFH52815.1"/>
    <property type="molecule type" value="Genomic_DNA"/>
</dbReference>
<comment type="caution">
    <text evidence="7">The sequence shown here is derived from an EMBL/GenBank/DDBJ whole genome shotgun (WGS) entry which is preliminary data.</text>
</comment>
<feature type="transmembrane region" description="Helical" evidence="5">
    <location>
        <begin position="282"/>
        <end position="298"/>
    </location>
</feature>
<dbReference type="Pfam" id="PF00916">
    <property type="entry name" value="Sulfate_transp"/>
    <property type="match status" value="1"/>
</dbReference>
<feature type="transmembrane region" description="Helical" evidence="5">
    <location>
        <begin position="217"/>
        <end position="239"/>
    </location>
</feature>
<dbReference type="PANTHER" id="PTHR43310:SF2">
    <property type="entry name" value="SLC26A_SULP TRANSPORTER DOMAIN-CONTAINING PROTEIN"/>
    <property type="match status" value="1"/>
</dbReference>
<dbReference type="InterPro" id="IPR052706">
    <property type="entry name" value="Membrane-Transporter-like"/>
</dbReference>
<evidence type="ECO:0000313" key="8">
    <source>
        <dbReference type="Proteomes" id="UP001054902"/>
    </source>
</evidence>
<reference evidence="7 8" key="1">
    <citation type="journal article" date="2021" name="Sci. Rep.">
        <title>The genome of the diatom Chaetoceros tenuissimus carries an ancient integrated fragment of an extant virus.</title>
        <authorList>
            <person name="Hongo Y."/>
            <person name="Kimura K."/>
            <person name="Takaki Y."/>
            <person name="Yoshida Y."/>
            <person name="Baba S."/>
            <person name="Kobayashi G."/>
            <person name="Nagasaki K."/>
            <person name="Hano T."/>
            <person name="Tomaru Y."/>
        </authorList>
    </citation>
    <scope>NUCLEOTIDE SEQUENCE [LARGE SCALE GENOMIC DNA]</scope>
    <source>
        <strain evidence="7 8">NIES-3715</strain>
    </source>
</reference>
<evidence type="ECO:0000256" key="5">
    <source>
        <dbReference type="SAM" id="Phobius"/>
    </source>
</evidence>
<protein>
    <recommendedName>
        <fullName evidence="6">SLC26A/SulP transporter domain-containing protein</fullName>
    </recommendedName>
</protein>
<organism evidence="7 8">
    <name type="scientific">Chaetoceros tenuissimus</name>
    <dbReference type="NCBI Taxonomy" id="426638"/>
    <lineage>
        <taxon>Eukaryota</taxon>
        <taxon>Sar</taxon>
        <taxon>Stramenopiles</taxon>
        <taxon>Ochrophyta</taxon>
        <taxon>Bacillariophyta</taxon>
        <taxon>Coscinodiscophyceae</taxon>
        <taxon>Chaetocerotophycidae</taxon>
        <taxon>Chaetocerotales</taxon>
        <taxon>Chaetocerotaceae</taxon>
        <taxon>Chaetoceros</taxon>
    </lineage>
</organism>
<feature type="transmembrane region" description="Helical" evidence="5">
    <location>
        <begin position="513"/>
        <end position="531"/>
    </location>
</feature>
<feature type="transmembrane region" description="Helical" evidence="5">
    <location>
        <begin position="350"/>
        <end position="374"/>
    </location>
</feature>
<feature type="transmembrane region" description="Helical" evidence="5">
    <location>
        <begin position="571"/>
        <end position="590"/>
    </location>
</feature>
<evidence type="ECO:0000256" key="3">
    <source>
        <dbReference type="ARBA" id="ARBA00022989"/>
    </source>
</evidence>
<evidence type="ECO:0000256" key="2">
    <source>
        <dbReference type="ARBA" id="ARBA00022692"/>
    </source>
</evidence>
<keyword evidence="4 5" id="KW-0472">Membrane</keyword>
<feature type="transmembrane region" description="Helical" evidence="5">
    <location>
        <begin position="310"/>
        <end position="330"/>
    </location>
</feature>
<sequence>MEHQKNEDAVAGFPQEDLETADEFKPLVKNHSLLAGEGMPLNTIADSIRLINRRDSERSLLYQQRKHSPWRLDSIVKSPMISSPHIMAFPDLSKRREMQIIKHEDELKMKKINAKYDKIIKDVKRHRSVSVGGDNFQSQNETFIPVHTEEEQWEKKRMQRLKQIMEHSTSHDSLALSIGSSASGGATSTVKYSPTLDLVRELKEEFAKQTNPPSVSIMYGIVNGVIVLPVIMSFGNIIYHDDFFRPYLPVLVKLTVVSGVVHQLCFSAFSTLPFAVGSVQDAGLIFLATIASSIVEYCKEQNASDEEILATTLIGLSIFTASLGLGLYIIGQLRLAQYVQKLPTCVVGGYLAFIGFFCGQSALSLLSHIGVSGVLQWYKFLHKESLVLIAPGLFGGCGIYIAVRKLKHMAVLPFSIALIILSFYGVLYYTNTSLEEAKDFGWMSKADAPPAWNHTWDYIRFDKVVWHALPRQTFTVLSMIFVVALSSSLDIAAIDLEVPKPLAYNYELKMVGLSNLISGMLGGYTGSYIFSQSIFSLRAGIRSRLAGFISALFEAVTVIMPISVLSFVPNFVFASLLIMICVDLMVEWLWDVRKKLAGSEYFMTLLTFSLIQGFGVEYGILLGVITHFILCRAGILIPSKSSEDESKVQGSIIKVPTDVDKANYTTFNDDNIGLSLE</sequence>
<feature type="transmembrane region" description="Helical" evidence="5">
    <location>
        <begin position="386"/>
        <end position="403"/>
    </location>
</feature>
<feature type="transmembrane region" description="Helical" evidence="5">
    <location>
        <begin position="543"/>
        <end position="565"/>
    </location>
</feature>
<dbReference type="PANTHER" id="PTHR43310">
    <property type="entry name" value="SULFATE TRANSPORTER YBAR-RELATED"/>
    <property type="match status" value="1"/>
</dbReference>
<feature type="transmembrane region" description="Helical" evidence="5">
    <location>
        <begin position="409"/>
        <end position="429"/>
    </location>
</feature>
<keyword evidence="8" id="KW-1185">Reference proteome</keyword>
<accession>A0AAD3CXJ4</accession>
<evidence type="ECO:0000256" key="1">
    <source>
        <dbReference type="ARBA" id="ARBA00004141"/>
    </source>
</evidence>
<dbReference type="GO" id="GO:0016020">
    <property type="term" value="C:membrane"/>
    <property type="evidence" value="ECO:0007669"/>
    <property type="project" value="UniProtKB-SubCell"/>
</dbReference>
<keyword evidence="3 5" id="KW-1133">Transmembrane helix</keyword>
<evidence type="ECO:0000259" key="6">
    <source>
        <dbReference type="Pfam" id="PF00916"/>
    </source>
</evidence>
<evidence type="ECO:0000313" key="7">
    <source>
        <dbReference type="EMBL" id="GFH52815.1"/>
    </source>
</evidence>
<dbReference type="Proteomes" id="UP001054902">
    <property type="component" value="Unassembled WGS sequence"/>
</dbReference>
<feature type="transmembrane region" description="Helical" evidence="5">
    <location>
        <begin position="251"/>
        <end position="276"/>
    </location>
</feature>
<proteinExistence type="predicted"/>
<feature type="transmembrane region" description="Helical" evidence="5">
    <location>
        <begin position="473"/>
        <end position="493"/>
    </location>
</feature>
<dbReference type="AlphaFoldDB" id="A0AAD3CXJ4"/>
<keyword evidence="2 5" id="KW-0812">Transmembrane</keyword>
<evidence type="ECO:0000256" key="4">
    <source>
        <dbReference type="ARBA" id="ARBA00023136"/>
    </source>
</evidence>
<feature type="domain" description="SLC26A/SulP transporter" evidence="6">
    <location>
        <begin position="217"/>
        <end position="603"/>
    </location>
</feature>
<feature type="transmembrane region" description="Helical" evidence="5">
    <location>
        <begin position="602"/>
        <end position="630"/>
    </location>
</feature>